<dbReference type="SUPFAM" id="SSF55729">
    <property type="entry name" value="Acyl-CoA N-acyltransferases (Nat)"/>
    <property type="match status" value="1"/>
</dbReference>
<reference evidence="3 11" key="5">
    <citation type="submission" date="2022-07" db="EMBL/GenBank/DDBJ databases">
        <title>The wastewater resistome of Residential Aged Care Facilities indicates a role of antimicrobial stewardship in reducing resistance.</title>
        <authorList>
            <person name="Sapula S."/>
            <person name="Hart B.J."/>
            <person name="Henrietta V."/>
            <person name="Amsalu A."/>
            <person name="Jon W."/>
            <person name="Siderius N."/>
            <person name="Nguyen L."/>
            <person name="Turnidge J."/>
            <person name="Gerber C."/>
        </authorList>
    </citation>
    <scope>NUCLEOTIDE SEQUENCE [LARGE SCALE GENOMIC DNA]</scope>
    <source>
        <strain evidence="3 11">ECA685</strain>
    </source>
</reference>
<comment type="caution">
    <text evidence="2">The sequence shown here is derived from an EMBL/GenBank/DDBJ whole genome shotgun (WGS) entry which is preliminary data.</text>
</comment>
<reference evidence="2 9" key="4">
    <citation type="submission" date="2020-08" db="EMBL/GenBank/DDBJ databases">
        <title>Draft genome sequences of isolates of diverse host origin from the E. coli Reference Center.</title>
        <authorList>
            <person name="Lacher D.W."/>
            <person name="Mammel M.K."/>
            <person name="Gangiredla J."/>
            <person name="Gebru S.T."/>
            <person name="Barnaba T.J."/>
            <person name="Majowicz S.A."/>
            <person name="Dudley E.G."/>
        </authorList>
    </citation>
    <scope>NUCLEOTIDE SEQUENCE [LARGE SCALE GENOMIC DNA]</scope>
    <source>
        <strain evidence="2 9">10.0349</strain>
    </source>
</reference>
<dbReference type="EMBL" id="CACRYR010000422">
    <property type="protein sequence ID" value="VZR53288.1"/>
    <property type="molecule type" value="Genomic_DNA"/>
</dbReference>
<dbReference type="PROSITE" id="PS51186">
    <property type="entry name" value="GNAT"/>
    <property type="match status" value="1"/>
</dbReference>
<dbReference type="InterPro" id="IPR016181">
    <property type="entry name" value="Acyl_CoA_acyltransferase"/>
</dbReference>
<dbReference type="RefSeq" id="WP_000217395.1">
    <property type="nucleotide sequence ID" value="NZ_AP021946.1"/>
</dbReference>
<keyword evidence="4" id="KW-0808">Transferase</keyword>
<dbReference type="EMBL" id="JANIDP010000057">
    <property type="protein sequence ID" value="MDR6047666.1"/>
    <property type="molecule type" value="Genomic_DNA"/>
</dbReference>
<evidence type="ECO:0000313" key="10">
    <source>
        <dbReference type="Proteomes" id="UP000629265"/>
    </source>
</evidence>
<dbReference type="Gene3D" id="3.40.630.30">
    <property type="match status" value="1"/>
</dbReference>
<evidence type="ECO:0000313" key="9">
    <source>
        <dbReference type="Proteomes" id="UP000531761"/>
    </source>
</evidence>
<evidence type="ECO:0000313" key="3">
    <source>
        <dbReference type="EMBL" id="MDR6047666.1"/>
    </source>
</evidence>
<dbReference type="Proteomes" id="UP000629265">
    <property type="component" value="Unassembled WGS sequence"/>
</dbReference>
<dbReference type="EMBL" id="RYCF01000310">
    <property type="protein sequence ID" value="MQK27789.1"/>
    <property type="molecule type" value="Genomic_DNA"/>
</dbReference>
<dbReference type="EMBL" id="JABWMK020000043">
    <property type="protein sequence ID" value="MBB2468421.1"/>
    <property type="molecule type" value="Genomic_DNA"/>
</dbReference>
<evidence type="ECO:0000313" key="2">
    <source>
        <dbReference type="EMBL" id="MBB2468421.1"/>
    </source>
</evidence>
<dbReference type="CDD" id="cd04301">
    <property type="entry name" value="NAT_SF"/>
    <property type="match status" value="1"/>
</dbReference>
<evidence type="ECO:0000313" key="5">
    <source>
        <dbReference type="EMBL" id="MQS33580.1"/>
    </source>
</evidence>
<dbReference type="Pfam" id="PF00583">
    <property type="entry name" value="Acetyltransf_1"/>
    <property type="match status" value="1"/>
</dbReference>
<organism evidence="2 9">
    <name type="scientific">Escherichia coli</name>
    <dbReference type="NCBI Taxonomy" id="562"/>
    <lineage>
        <taxon>Bacteria</taxon>
        <taxon>Pseudomonadati</taxon>
        <taxon>Pseudomonadota</taxon>
        <taxon>Gammaproteobacteria</taxon>
        <taxon>Enterobacterales</taxon>
        <taxon>Enterobacteriaceae</taxon>
        <taxon>Escherichia</taxon>
    </lineage>
</organism>
<dbReference type="Proteomes" id="UP000460351">
    <property type="component" value="Unassembled WGS sequence"/>
</dbReference>
<name>A0A0B1I4M2_ECOLX</name>
<reference evidence="4 7" key="1">
    <citation type="journal article" date="2019" name="Environ. Health Perspect.">
        <title>Inter-host Transmission of Carbapenemase-Producing Escherichia coli among Humans and Backyard Animals.</title>
        <authorList>
            <person name="Li J."/>
            <person name="Bi Z."/>
            <person name="Ma S."/>
            <person name="Chen B."/>
            <person name="Cai C."/>
            <person name="He J."/>
            <person name="Schwarz S."/>
            <person name="Sun C."/>
            <person name="Zhou Y."/>
            <person name="Yin J."/>
            <person name="Hulth A."/>
            <person name="Wang Y."/>
            <person name="Shen Z."/>
            <person name="Wang S."/>
            <person name="Wu C."/>
            <person name="Nilsson L.E."/>
            <person name="Walsh T.R."/>
            <person name="Borjesson S."/>
            <person name="Shen J."/>
            <person name="Sun Q."/>
            <person name="Wang Y."/>
        </authorList>
    </citation>
    <scope>NUCLEOTIDE SEQUENCE [LARGE SCALE GENOMIC DNA]</scope>
    <source>
        <strain evidence="4 7">A016f</strain>
    </source>
</reference>
<gene>
    <name evidence="5" type="ORF">E4K51_26575</name>
    <name evidence="4" type="ORF">EIZ93_27020</name>
    <name evidence="2" type="ORF">HEP30_020310</name>
    <name evidence="6" type="ORF">IDONEFKE_05389</name>
    <name evidence="3" type="ORF">NQD80_17905</name>
</gene>
<dbReference type="Proteomes" id="UP001247581">
    <property type="component" value="Unassembled WGS sequence"/>
</dbReference>
<evidence type="ECO:0000313" key="6">
    <source>
        <dbReference type="EMBL" id="VZR53288.1"/>
    </source>
</evidence>
<dbReference type="Proteomes" id="UP000531761">
    <property type="component" value="Unassembled WGS sequence"/>
</dbReference>
<evidence type="ECO:0000313" key="8">
    <source>
        <dbReference type="Proteomes" id="UP000460351"/>
    </source>
</evidence>
<proteinExistence type="predicted"/>
<feature type="domain" description="N-acetyltransferase" evidence="1">
    <location>
        <begin position="7"/>
        <end position="163"/>
    </location>
</feature>
<sequence length="163" mass="17993">MTVLSAPEMRFGTKQDVPFIIAVIRDGMRDGYFNFDDDDGLSQFESQISEAIARRERGENCADFLFVFDAQHNGAAIGFALLTGKNGANGLASHLEIRMFGVTRSQRQKGFGRSMLQSILDATPGHKVEASCLPASVVMARMLTNAGFHVKEISPFGKRTFRR</sequence>
<dbReference type="GO" id="GO:0016747">
    <property type="term" value="F:acyltransferase activity, transferring groups other than amino-acyl groups"/>
    <property type="evidence" value="ECO:0007669"/>
    <property type="project" value="InterPro"/>
</dbReference>
<dbReference type="InterPro" id="IPR000182">
    <property type="entry name" value="GNAT_dom"/>
</dbReference>
<accession>A0A0B1I4M2</accession>
<dbReference type="EMBL" id="SQQU01000117">
    <property type="protein sequence ID" value="MQS33580.1"/>
    <property type="molecule type" value="Genomic_DNA"/>
</dbReference>
<evidence type="ECO:0000313" key="4">
    <source>
        <dbReference type="EMBL" id="MQK27789.1"/>
    </source>
</evidence>
<evidence type="ECO:0000259" key="1">
    <source>
        <dbReference type="PROSITE" id="PS51186"/>
    </source>
</evidence>
<dbReference type="AlphaFoldDB" id="A0A0B1I4M2"/>
<evidence type="ECO:0000313" key="7">
    <source>
        <dbReference type="Proteomes" id="UP000359125"/>
    </source>
</evidence>
<evidence type="ECO:0000313" key="11">
    <source>
        <dbReference type="Proteomes" id="UP001247581"/>
    </source>
</evidence>
<reference evidence="5 8" key="2">
    <citation type="journal article" date="2019" name="Microorganisms">
        <title>Characteristics of Carbapenem-Resistant and Colistin-Resistant Escherichia coli Co-Producing NDM-1 and MCR-1 from Pig Farms in China.</title>
        <authorList>
            <person name="Peng Z."/>
            <person name="Li X."/>
            <person name="Hu Z."/>
            <person name="Li Z."/>
            <person name="Lv Y."/>
            <person name="Lei M."/>
            <person name="Wu B."/>
            <person name="Chen H."/>
            <person name="Wang X."/>
        </authorList>
    </citation>
    <scope>NUCLEOTIDE SEQUENCE [LARGE SCALE GENOMIC DNA]</scope>
    <source>
        <strain evidence="5 8">RXD010</strain>
    </source>
</reference>
<protein>
    <submittedName>
        <fullName evidence="2">GNAT family N-acetyltransferase</fullName>
    </submittedName>
</protein>
<reference evidence="6 10" key="3">
    <citation type="submission" date="2019-11" db="EMBL/GenBank/DDBJ databases">
        <authorList>
            <person name="Haines EK M."/>
        </authorList>
    </citation>
    <scope>NUCLEOTIDE SEQUENCE [LARGE SCALE GENOMIC DNA]</scope>
    <source>
        <strain evidence="6">KR2729</strain>
    </source>
</reference>
<dbReference type="Proteomes" id="UP000359125">
    <property type="component" value="Unassembled WGS sequence"/>
</dbReference>